<name>A0A914E137_9BILA</name>
<feature type="transmembrane region" description="Helical" evidence="8">
    <location>
        <begin position="1250"/>
        <end position="1269"/>
    </location>
</feature>
<feature type="domain" description="ABC transporter" evidence="9">
    <location>
        <begin position="592"/>
        <end position="835"/>
    </location>
</feature>
<dbReference type="InterPro" id="IPR017871">
    <property type="entry name" value="ABC_transporter-like_CS"/>
</dbReference>
<feature type="transmembrane region" description="Helical" evidence="8">
    <location>
        <begin position="515"/>
        <end position="533"/>
    </location>
</feature>
<dbReference type="GO" id="GO:0005319">
    <property type="term" value="F:lipid transporter activity"/>
    <property type="evidence" value="ECO:0007669"/>
    <property type="project" value="TreeGrafter"/>
</dbReference>
<keyword evidence="4" id="KW-0067">ATP-binding</keyword>
<evidence type="ECO:0000259" key="9">
    <source>
        <dbReference type="PROSITE" id="PS50893"/>
    </source>
</evidence>
<dbReference type="InterPro" id="IPR003439">
    <property type="entry name" value="ABC_transporter-like_ATP-bd"/>
</dbReference>
<evidence type="ECO:0000256" key="1">
    <source>
        <dbReference type="ARBA" id="ARBA00004141"/>
    </source>
</evidence>
<keyword evidence="10" id="KW-1185">Reference proteome</keyword>
<dbReference type="Gene3D" id="3.40.50.300">
    <property type="entry name" value="P-loop containing nucleotide triphosphate hydrolases"/>
    <property type="match status" value="2"/>
</dbReference>
<feature type="region of interest" description="Disordered" evidence="7">
    <location>
        <begin position="919"/>
        <end position="938"/>
    </location>
</feature>
<dbReference type="GO" id="GO:0016887">
    <property type="term" value="F:ATP hydrolysis activity"/>
    <property type="evidence" value="ECO:0007669"/>
    <property type="project" value="InterPro"/>
</dbReference>
<keyword evidence="5 8" id="KW-1133">Transmembrane helix</keyword>
<keyword evidence="6 8" id="KW-0472">Membrane</keyword>
<evidence type="ECO:0000256" key="5">
    <source>
        <dbReference type="ARBA" id="ARBA00022989"/>
    </source>
</evidence>
<dbReference type="Pfam" id="PF12698">
    <property type="entry name" value="ABC2_membrane_3"/>
    <property type="match status" value="2"/>
</dbReference>
<dbReference type="InterPro" id="IPR027417">
    <property type="entry name" value="P-loop_NTPase"/>
</dbReference>
<feature type="transmembrane region" description="Helical" evidence="8">
    <location>
        <begin position="373"/>
        <end position="398"/>
    </location>
</feature>
<dbReference type="GO" id="GO:0140359">
    <property type="term" value="F:ABC-type transporter activity"/>
    <property type="evidence" value="ECO:0007669"/>
    <property type="project" value="InterPro"/>
</dbReference>
<dbReference type="InterPro" id="IPR056264">
    <property type="entry name" value="R2_ABCA1-4-like"/>
</dbReference>
<evidence type="ECO:0000256" key="8">
    <source>
        <dbReference type="SAM" id="Phobius"/>
    </source>
</evidence>
<dbReference type="GO" id="GO:0016020">
    <property type="term" value="C:membrane"/>
    <property type="evidence" value="ECO:0007669"/>
    <property type="project" value="UniProtKB-SubCell"/>
</dbReference>
<dbReference type="Proteomes" id="UP000887540">
    <property type="component" value="Unplaced"/>
</dbReference>
<dbReference type="InterPro" id="IPR013525">
    <property type="entry name" value="ABC2_TM"/>
</dbReference>
<feature type="transmembrane region" description="Helical" evidence="8">
    <location>
        <begin position="1385"/>
        <end position="1405"/>
    </location>
</feature>
<dbReference type="FunFam" id="3.40.50.300:FF:000327">
    <property type="entry name" value="ATP-binding cassette sub-family A member 3"/>
    <property type="match status" value="1"/>
</dbReference>
<evidence type="ECO:0000256" key="4">
    <source>
        <dbReference type="ARBA" id="ARBA00022840"/>
    </source>
</evidence>
<keyword evidence="3" id="KW-0547">Nucleotide-binding</keyword>
<accession>A0A914E137</accession>
<dbReference type="CDD" id="cd03263">
    <property type="entry name" value="ABC_subfamily_A"/>
    <property type="match status" value="2"/>
</dbReference>
<proteinExistence type="predicted"/>
<dbReference type="SMART" id="SM00382">
    <property type="entry name" value="AAA"/>
    <property type="match status" value="2"/>
</dbReference>
<organism evidence="10 11">
    <name type="scientific">Acrobeloides nanus</name>
    <dbReference type="NCBI Taxonomy" id="290746"/>
    <lineage>
        <taxon>Eukaryota</taxon>
        <taxon>Metazoa</taxon>
        <taxon>Ecdysozoa</taxon>
        <taxon>Nematoda</taxon>
        <taxon>Chromadorea</taxon>
        <taxon>Rhabditida</taxon>
        <taxon>Tylenchina</taxon>
        <taxon>Cephalobomorpha</taxon>
        <taxon>Cephaloboidea</taxon>
        <taxon>Cephalobidae</taxon>
        <taxon>Acrobeloides</taxon>
    </lineage>
</organism>
<feature type="transmembrane region" description="Helical" evidence="8">
    <location>
        <begin position="21"/>
        <end position="46"/>
    </location>
</feature>
<evidence type="ECO:0000313" key="11">
    <source>
        <dbReference type="WBParaSite" id="ACRNAN_scaffold500.g14724.t1"/>
    </source>
</evidence>
<protein>
    <submittedName>
        <fullName evidence="11">ABC transporter domain-containing protein</fullName>
    </submittedName>
</protein>
<dbReference type="Pfam" id="PF00005">
    <property type="entry name" value="ABC_tran"/>
    <property type="match status" value="2"/>
</dbReference>
<keyword evidence="2 8" id="KW-0812">Transmembrane</keyword>
<sequence length="1795" mass="201634">MGAFSQLRLLLWKNLLTQIRSPWFTAFEFLLPLLLLGSGFGLMIGLRSKFEKSHNITNYNAWMVTGSVIDFFVPDYQETIIETDIILTGKLPKCPFLNYKVVSSSDLQIQMTVAYAPKNTNTTDIMNRLASRYTVDNLVYYGNSNHSNCYCAVCVCIADYCGCPPIDPKSIPTNLTIKMSTTVTGYSSEDDMVKSITDSFTDECNNPLIGGIVFNEDFANNPANTKNIGYKIRLANSQRNNYDDGGYWNTKELFVSKVFSGPSFKDDMDGGSYPGYWREGFLTLQRAVDMSIGHFLKNDSSNAMDMNPLHLERFPFPAYDSKIIEIGALFLPTIISFSFLTSVIYIVRSIVMEKENRLKEYMKVMGLSQWIHWLGYFIINYAKLMFLVVILTVCTYIVTEKSDPSIELLLYLIYTFDALYFAFLISTFFQSGTAATMVAVFAWMVLYFHEEILMSMDANSPYSQATRMFACINPNVALSFGLKLLAQYETQSSGLHWSSIGKPVSPDTQMTMADLFLMLIIDGILFMLLTGYVEAVHPGGEGVAQRPWFFVLPSYWFPGWKRNKKTSFDLQNGFHLSSNPNIEKEPPLNPTINVANLSKTYGNSIFKKLFECKFGKESEKLAVNQLNLKLYHSQVTALLGHNGAGKSTTFSMLTGVIPPTAGTAYINDFDIRDALPEIRKSLGLCPQYNILFNNLTVMEHLEFFCKLKNRPWSKIEGLNILQRLKIDFKAEARASTLSGGQKRKLSLAIALIGGSEIVMLDEPTSGMDPGARHETWTLLQSEKHNRTMLLTTHYMEEADLLGDRIAIMSHGELQCCGSSMFLKNIYGAGYHLVVVYKRGQENYTATLNLLKTFCPDAEMHSSVGAEATFLLASHHRPRFPEMFKYLEGNQESLGIESFGVSITTMEEVFLKVNELADERKKQDDNDSQEDSDQDLNQLRGARASRRLTGFPYYLQHFKAMFIKRSIYFLRKWTQFIPQLIIPVLYLGLFVWGSKLVPNAKVQDPLPIDLGIYASDGKPANVYITNLDNWPNGSSFFNFAKQVITDANPGVDFTNITDSLNCMLPTFGVPECPNMANAIVDATKDQGTVTFGLHNPVAFTPLSPNTNTSGIRALFNNWGEHSPALALNLADNMIMRTILPDITLSVTNHPLPPASGDSLKNDDNSSASSVLISYAMIVAISLVVSGYASFLIRERKKKAKHMQMMSGIRPWLYWLTSAIWDGVCYLIPVVIFIGIFAVFDIKEYTHSAGAIFSIFFILILFGWAAIPLVYTCSFGFNSAPRGYTMIVLLNVITGIIGTIAVPIIKGTSGDSTAHTVEVIFSLFFPTYALSNGMTKIYNNEFARISCEKVDCSNDMVKLIAKSCCGTADEKAYISNVFTDFGQKGCMYVVIFLILEGFLFWFTTIALENNWFSKLKRNNKVGTENQGFDADEKISVEDSDVMREKEELTRVLPANVPVLVRDLRKWYGNFNAVKGINFHVKESDCFGLLGVNGAGKTTTFQMLTGENAVSSGDAYIQGYSVQTDWRKAGEMIGYCPQYDAIIKELTGEETLYMFARIRGIPEDEIPTIVDAIIDSIGIRMYAKRQIKTYSGGNKRRLSLGMALVGLPEVLLLDEPTTGVDPKARRVIWDILSKVREFGSSLILTSHSMEECEALCTNLAIMVYGQFKCLGSPQHIKSKYGAGYTLLVRLESPQWAKEVKREIRQIFPGSVLKEEHVLQLNFELRRTEDQTWSSLFSQMEQIAERLHIVDYSLSQTTLEQIFLEFSREAGVLSKNESNPSFQNLNGTWSTKMVNETIY</sequence>
<dbReference type="PANTHER" id="PTHR19229">
    <property type="entry name" value="ATP-BINDING CASSETTE TRANSPORTER SUBFAMILY A ABCA"/>
    <property type="match status" value="1"/>
</dbReference>
<dbReference type="PANTHER" id="PTHR19229:SF250">
    <property type="entry name" value="ABC TRANSPORTER DOMAIN-CONTAINING PROTEIN-RELATED"/>
    <property type="match status" value="1"/>
</dbReference>
<evidence type="ECO:0000256" key="7">
    <source>
        <dbReference type="SAM" id="MobiDB-lite"/>
    </source>
</evidence>
<feature type="transmembrane region" description="Helical" evidence="8">
    <location>
        <begin position="1281"/>
        <end position="1303"/>
    </location>
</feature>
<comment type="subcellular location">
    <subcellularLocation>
        <location evidence="1">Membrane</location>
        <topology evidence="1">Multi-pass membrane protein</topology>
    </subcellularLocation>
</comment>
<dbReference type="WBParaSite" id="ACRNAN_scaffold500.g14724.t1">
    <property type="protein sequence ID" value="ACRNAN_scaffold500.g14724.t1"/>
    <property type="gene ID" value="ACRNAN_scaffold500.g14724"/>
</dbReference>
<dbReference type="Pfam" id="PF23321">
    <property type="entry name" value="R1_ABCA1"/>
    <property type="match status" value="1"/>
</dbReference>
<dbReference type="GO" id="GO:0005524">
    <property type="term" value="F:ATP binding"/>
    <property type="evidence" value="ECO:0007669"/>
    <property type="project" value="UniProtKB-KW"/>
</dbReference>
<dbReference type="FunFam" id="3.40.50.300:FF:000933">
    <property type="entry name" value="ABC transporter A family member 7"/>
    <property type="match status" value="1"/>
</dbReference>
<evidence type="ECO:0000256" key="6">
    <source>
        <dbReference type="ARBA" id="ARBA00023136"/>
    </source>
</evidence>
<feature type="transmembrane region" description="Helical" evidence="8">
    <location>
        <begin position="418"/>
        <end position="446"/>
    </location>
</feature>
<evidence type="ECO:0000256" key="3">
    <source>
        <dbReference type="ARBA" id="ARBA00022741"/>
    </source>
</evidence>
<reference evidence="11" key="1">
    <citation type="submission" date="2022-11" db="UniProtKB">
        <authorList>
            <consortium name="WormBaseParasite"/>
        </authorList>
    </citation>
    <scope>IDENTIFICATION</scope>
</reference>
<feature type="domain" description="ABC transporter" evidence="9">
    <location>
        <begin position="1456"/>
        <end position="1686"/>
    </location>
</feature>
<feature type="transmembrane region" description="Helical" evidence="8">
    <location>
        <begin position="329"/>
        <end position="352"/>
    </location>
</feature>
<evidence type="ECO:0000313" key="10">
    <source>
        <dbReference type="Proteomes" id="UP000887540"/>
    </source>
</evidence>
<dbReference type="SUPFAM" id="SSF52540">
    <property type="entry name" value="P-loop containing nucleoside triphosphate hydrolases"/>
    <property type="match status" value="2"/>
</dbReference>
<feature type="transmembrane region" description="Helical" evidence="8">
    <location>
        <begin position="1170"/>
        <end position="1191"/>
    </location>
</feature>
<dbReference type="PROSITE" id="PS00211">
    <property type="entry name" value="ABC_TRANSPORTER_1"/>
    <property type="match status" value="2"/>
</dbReference>
<dbReference type="InterPro" id="IPR026082">
    <property type="entry name" value="ABCA"/>
</dbReference>
<evidence type="ECO:0000256" key="2">
    <source>
        <dbReference type="ARBA" id="ARBA00022692"/>
    </source>
</evidence>
<dbReference type="PROSITE" id="PS50893">
    <property type="entry name" value="ABC_TRANSPORTER_2"/>
    <property type="match status" value="2"/>
</dbReference>
<feature type="transmembrane region" description="Helical" evidence="8">
    <location>
        <begin position="1211"/>
        <end position="1238"/>
    </location>
</feature>
<dbReference type="InterPro" id="IPR003593">
    <property type="entry name" value="AAA+_ATPase"/>
</dbReference>